<evidence type="ECO:0000256" key="1">
    <source>
        <dbReference type="ARBA" id="ARBA00023015"/>
    </source>
</evidence>
<proteinExistence type="predicted"/>
<dbReference type="AlphaFoldDB" id="A0A372JK65"/>
<dbReference type="Gene3D" id="1.10.357.10">
    <property type="entry name" value="Tetracycline Repressor, domain 2"/>
    <property type="match status" value="1"/>
</dbReference>
<dbReference type="PROSITE" id="PS50977">
    <property type="entry name" value="HTH_TETR_2"/>
    <property type="match status" value="1"/>
</dbReference>
<evidence type="ECO:0000313" key="7">
    <source>
        <dbReference type="EMBL" id="RFU39708.1"/>
    </source>
</evidence>
<evidence type="ECO:0000256" key="4">
    <source>
        <dbReference type="PROSITE-ProRule" id="PRU00335"/>
    </source>
</evidence>
<feature type="compositionally biased region" description="Polar residues" evidence="5">
    <location>
        <begin position="1"/>
        <end position="13"/>
    </location>
</feature>
<dbReference type="InterPro" id="IPR050109">
    <property type="entry name" value="HTH-type_TetR-like_transc_reg"/>
</dbReference>
<feature type="DNA-binding region" description="H-T-H motif" evidence="4">
    <location>
        <begin position="47"/>
        <end position="66"/>
    </location>
</feature>
<dbReference type="Proteomes" id="UP000261811">
    <property type="component" value="Unassembled WGS sequence"/>
</dbReference>
<evidence type="ECO:0000256" key="5">
    <source>
        <dbReference type="SAM" id="MobiDB-lite"/>
    </source>
</evidence>
<evidence type="ECO:0000256" key="3">
    <source>
        <dbReference type="ARBA" id="ARBA00023163"/>
    </source>
</evidence>
<dbReference type="SUPFAM" id="SSF46689">
    <property type="entry name" value="Homeodomain-like"/>
    <property type="match status" value="1"/>
</dbReference>
<sequence>MVQSMMHETQQRPAETGGRAARAHAVRNSVVESATELFATAGYRSTDLATIAARAGVGEQDVRSVFGSKNAVLAAALERAVAGDDLPVPTLEREWALEALADPDPRGQLHRQVAGVGDMYLRAAPLLDVVRGAAPTDPELAELWETNVRQRLTVQLAFACALAGKTPLREELTPETAADVALAILSPETYHLLVAERKWTHEAWRAWATADLTHMLTTL</sequence>
<feature type="domain" description="HTH tetR-type" evidence="6">
    <location>
        <begin position="24"/>
        <end position="84"/>
    </location>
</feature>
<dbReference type="Gene3D" id="1.10.10.60">
    <property type="entry name" value="Homeodomain-like"/>
    <property type="match status" value="1"/>
</dbReference>
<evidence type="ECO:0000256" key="2">
    <source>
        <dbReference type="ARBA" id="ARBA00023125"/>
    </source>
</evidence>
<dbReference type="OrthoDB" id="4823039at2"/>
<comment type="caution">
    <text evidence="7">The sequence shown here is derived from an EMBL/GenBank/DDBJ whole genome shotgun (WGS) entry which is preliminary data.</text>
</comment>
<accession>A0A372JK65</accession>
<organism evidence="7 8">
    <name type="scientific">Actinomadura logoneensis</name>
    <dbReference type="NCBI Taxonomy" id="2293572"/>
    <lineage>
        <taxon>Bacteria</taxon>
        <taxon>Bacillati</taxon>
        <taxon>Actinomycetota</taxon>
        <taxon>Actinomycetes</taxon>
        <taxon>Streptosporangiales</taxon>
        <taxon>Thermomonosporaceae</taxon>
        <taxon>Actinomadura</taxon>
    </lineage>
</organism>
<dbReference type="InterPro" id="IPR009057">
    <property type="entry name" value="Homeodomain-like_sf"/>
</dbReference>
<dbReference type="PRINTS" id="PR00455">
    <property type="entry name" value="HTHTETR"/>
</dbReference>
<keyword evidence="2 4" id="KW-0238">DNA-binding</keyword>
<keyword evidence="3" id="KW-0804">Transcription</keyword>
<dbReference type="GO" id="GO:0000976">
    <property type="term" value="F:transcription cis-regulatory region binding"/>
    <property type="evidence" value="ECO:0007669"/>
    <property type="project" value="TreeGrafter"/>
</dbReference>
<name>A0A372JK65_9ACTN</name>
<dbReference type="PANTHER" id="PTHR30055">
    <property type="entry name" value="HTH-TYPE TRANSCRIPTIONAL REGULATOR RUTR"/>
    <property type="match status" value="1"/>
</dbReference>
<feature type="region of interest" description="Disordered" evidence="5">
    <location>
        <begin position="1"/>
        <end position="23"/>
    </location>
</feature>
<keyword evidence="1" id="KW-0805">Transcription regulation</keyword>
<evidence type="ECO:0000313" key="8">
    <source>
        <dbReference type="Proteomes" id="UP000261811"/>
    </source>
</evidence>
<reference evidence="7 8" key="1">
    <citation type="submission" date="2018-08" db="EMBL/GenBank/DDBJ databases">
        <title>Actinomadura jelena sp. nov., a novel Actinomycete isolated from soil in Chad.</title>
        <authorList>
            <person name="Shi L."/>
        </authorList>
    </citation>
    <scope>NUCLEOTIDE SEQUENCE [LARGE SCALE GENOMIC DNA]</scope>
    <source>
        <strain evidence="7 8">NEAU-G17</strain>
    </source>
</reference>
<keyword evidence="8" id="KW-1185">Reference proteome</keyword>
<protein>
    <submittedName>
        <fullName evidence="7">TetR/AcrR family transcriptional regulator</fullName>
    </submittedName>
</protein>
<dbReference type="GO" id="GO:0003700">
    <property type="term" value="F:DNA-binding transcription factor activity"/>
    <property type="evidence" value="ECO:0007669"/>
    <property type="project" value="TreeGrafter"/>
</dbReference>
<gene>
    <name evidence="7" type="ORF">DZF91_21025</name>
</gene>
<dbReference type="EMBL" id="QURH01000328">
    <property type="protein sequence ID" value="RFU39708.1"/>
    <property type="molecule type" value="Genomic_DNA"/>
</dbReference>
<evidence type="ECO:0000259" key="6">
    <source>
        <dbReference type="PROSITE" id="PS50977"/>
    </source>
</evidence>
<dbReference type="Pfam" id="PF00440">
    <property type="entry name" value="TetR_N"/>
    <property type="match status" value="1"/>
</dbReference>
<dbReference type="PANTHER" id="PTHR30055:SF234">
    <property type="entry name" value="HTH-TYPE TRANSCRIPTIONAL REGULATOR BETI"/>
    <property type="match status" value="1"/>
</dbReference>
<dbReference type="InterPro" id="IPR001647">
    <property type="entry name" value="HTH_TetR"/>
</dbReference>